<dbReference type="AlphaFoldDB" id="A0A4Q9M5J3"/>
<gene>
    <name evidence="2" type="ORF">BD311DRAFT_811730</name>
</gene>
<sequence length="199" mass="22300">MALEITYHEASEDDRSTGHPRICHAISHSTFSLSLREIVLGFFVAETGVPPILPPKQSCVLLDSVRSLLGLRWLRKVHLAGYWSDICVNDVDILTMAKAWPKLESLHLQILHMNQPRLGESVQIPPHPSVTALVHLARQCRKLARLTMPIDFEHEDGFGWLKVPVDQLPPPHHEETRNSRGRASGAARRADEGVCAAHR</sequence>
<feature type="region of interest" description="Disordered" evidence="1">
    <location>
        <begin position="169"/>
        <end position="199"/>
    </location>
</feature>
<dbReference type="EMBL" id="ML143555">
    <property type="protein sequence ID" value="TBU22159.1"/>
    <property type="molecule type" value="Genomic_DNA"/>
</dbReference>
<name>A0A4Q9M5J3_9APHY</name>
<organism evidence="2">
    <name type="scientific">Dichomitus squalens</name>
    <dbReference type="NCBI Taxonomy" id="114155"/>
    <lineage>
        <taxon>Eukaryota</taxon>
        <taxon>Fungi</taxon>
        <taxon>Dikarya</taxon>
        <taxon>Basidiomycota</taxon>
        <taxon>Agaricomycotina</taxon>
        <taxon>Agaricomycetes</taxon>
        <taxon>Polyporales</taxon>
        <taxon>Polyporaceae</taxon>
        <taxon>Dichomitus</taxon>
    </lineage>
</organism>
<reference evidence="2" key="1">
    <citation type="submission" date="2019-01" db="EMBL/GenBank/DDBJ databases">
        <title>Draft genome sequences of three monokaryotic isolates of the white-rot basidiomycete fungus Dichomitus squalens.</title>
        <authorList>
            <consortium name="DOE Joint Genome Institute"/>
            <person name="Lopez S.C."/>
            <person name="Andreopoulos B."/>
            <person name="Pangilinan J."/>
            <person name="Lipzen A."/>
            <person name="Riley R."/>
            <person name="Ahrendt S."/>
            <person name="Ng V."/>
            <person name="Barry K."/>
            <person name="Daum C."/>
            <person name="Grigoriev I.V."/>
            <person name="Hilden K.S."/>
            <person name="Makela M.R."/>
            <person name="de Vries R.P."/>
        </authorList>
    </citation>
    <scope>NUCLEOTIDE SEQUENCE [LARGE SCALE GENOMIC DNA]</scope>
    <source>
        <strain evidence="2">OM18370.1</strain>
    </source>
</reference>
<evidence type="ECO:0000256" key="1">
    <source>
        <dbReference type="SAM" id="MobiDB-lite"/>
    </source>
</evidence>
<evidence type="ECO:0008006" key="3">
    <source>
        <dbReference type="Google" id="ProtNLM"/>
    </source>
</evidence>
<dbReference type="OrthoDB" id="3054858at2759"/>
<evidence type="ECO:0000313" key="2">
    <source>
        <dbReference type="EMBL" id="TBU22159.1"/>
    </source>
</evidence>
<accession>A0A4Q9M5J3</accession>
<proteinExistence type="predicted"/>
<dbReference type="Proteomes" id="UP000292957">
    <property type="component" value="Unassembled WGS sequence"/>
</dbReference>
<protein>
    <recommendedName>
        <fullName evidence="3">F-box domain-containing protein</fullName>
    </recommendedName>
</protein>